<name>A0A975DA87_9GAMM</name>
<evidence type="ECO:0000313" key="3">
    <source>
        <dbReference type="Proteomes" id="UP000682739"/>
    </source>
</evidence>
<feature type="chain" id="PRO_5037906641" description="Lipoprotein" evidence="1">
    <location>
        <begin position="26"/>
        <end position="201"/>
    </location>
</feature>
<feature type="signal peptide" evidence="1">
    <location>
        <begin position="1"/>
        <end position="25"/>
    </location>
</feature>
<accession>A0A975DA87</accession>
<dbReference type="RefSeq" id="WP_208830882.1">
    <property type="nucleotide sequence ID" value="NZ_CP072110.1"/>
</dbReference>
<dbReference type="KEGG" id="psym:J1N51_09895"/>
<keyword evidence="1" id="KW-0732">Signal</keyword>
<reference evidence="2" key="1">
    <citation type="submission" date="2021-03" db="EMBL/GenBank/DDBJ databases">
        <title>Description of Psychrosphaera ytuae sp. nov. isolated from deep sea sediment of South China Sea.</title>
        <authorList>
            <person name="Zhang J."/>
            <person name="Xu X.-D."/>
        </authorList>
    </citation>
    <scope>NUCLEOTIDE SEQUENCE</scope>
    <source>
        <strain evidence="2">MTZ26</strain>
    </source>
</reference>
<dbReference type="Proteomes" id="UP000682739">
    <property type="component" value="Chromosome"/>
</dbReference>
<evidence type="ECO:0000256" key="1">
    <source>
        <dbReference type="SAM" id="SignalP"/>
    </source>
</evidence>
<proteinExistence type="predicted"/>
<dbReference type="PROSITE" id="PS51257">
    <property type="entry name" value="PROKAR_LIPOPROTEIN"/>
    <property type="match status" value="1"/>
</dbReference>
<evidence type="ECO:0008006" key="4">
    <source>
        <dbReference type="Google" id="ProtNLM"/>
    </source>
</evidence>
<sequence>MNIRLLCVTACVVLLSACMSMPLKTMYKMSQFSPMDIEPQGLRLAVRTDQGIQLQKGAVTISFGFESLGNGDLAAVKEDYAFKVVILPDVKTGFSPLLFDGIADNESVTVMQLSEQDAQTMAQAQALIRQYKAADVDINGYFSLGMEGKCFGNMSAYEYLEADLFLKTNTTEDYFIFMEDVDIIEQAQDHDIDLKQINKCE</sequence>
<dbReference type="EMBL" id="CP072110">
    <property type="protein sequence ID" value="QTH63054.1"/>
    <property type="molecule type" value="Genomic_DNA"/>
</dbReference>
<keyword evidence="3" id="KW-1185">Reference proteome</keyword>
<dbReference type="AlphaFoldDB" id="A0A975DA87"/>
<protein>
    <recommendedName>
        <fullName evidence="4">Lipoprotein</fullName>
    </recommendedName>
</protein>
<organism evidence="2 3">
    <name type="scientific">Psychrosphaera ytuae</name>
    <dbReference type="NCBI Taxonomy" id="2820710"/>
    <lineage>
        <taxon>Bacteria</taxon>
        <taxon>Pseudomonadati</taxon>
        <taxon>Pseudomonadota</taxon>
        <taxon>Gammaproteobacteria</taxon>
        <taxon>Alteromonadales</taxon>
        <taxon>Pseudoalteromonadaceae</taxon>
        <taxon>Psychrosphaera</taxon>
    </lineage>
</organism>
<gene>
    <name evidence="2" type="ORF">J1N51_09895</name>
</gene>
<evidence type="ECO:0000313" key="2">
    <source>
        <dbReference type="EMBL" id="QTH63054.1"/>
    </source>
</evidence>